<organism evidence="1 2">
    <name type="scientific">Stylosanthes scabra</name>
    <dbReference type="NCBI Taxonomy" id="79078"/>
    <lineage>
        <taxon>Eukaryota</taxon>
        <taxon>Viridiplantae</taxon>
        <taxon>Streptophyta</taxon>
        <taxon>Embryophyta</taxon>
        <taxon>Tracheophyta</taxon>
        <taxon>Spermatophyta</taxon>
        <taxon>Magnoliopsida</taxon>
        <taxon>eudicotyledons</taxon>
        <taxon>Gunneridae</taxon>
        <taxon>Pentapetalae</taxon>
        <taxon>rosids</taxon>
        <taxon>fabids</taxon>
        <taxon>Fabales</taxon>
        <taxon>Fabaceae</taxon>
        <taxon>Papilionoideae</taxon>
        <taxon>50 kb inversion clade</taxon>
        <taxon>dalbergioids sensu lato</taxon>
        <taxon>Dalbergieae</taxon>
        <taxon>Pterocarpus clade</taxon>
        <taxon>Stylosanthes</taxon>
    </lineage>
</organism>
<protein>
    <submittedName>
        <fullName evidence="1">Uncharacterized protein</fullName>
    </submittedName>
</protein>
<proteinExistence type="predicted"/>
<dbReference type="EMBL" id="JASCZI010121106">
    <property type="protein sequence ID" value="MED6159783.1"/>
    <property type="molecule type" value="Genomic_DNA"/>
</dbReference>
<comment type="caution">
    <text evidence="1">The sequence shown here is derived from an EMBL/GenBank/DDBJ whole genome shotgun (WGS) entry which is preliminary data.</text>
</comment>
<gene>
    <name evidence="1" type="ORF">PIB30_045459</name>
</gene>
<evidence type="ECO:0000313" key="2">
    <source>
        <dbReference type="Proteomes" id="UP001341840"/>
    </source>
</evidence>
<accession>A0ABU6UJE0</accession>
<dbReference type="Proteomes" id="UP001341840">
    <property type="component" value="Unassembled WGS sequence"/>
</dbReference>
<name>A0ABU6UJE0_9FABA</name>
<reference evidence="1 2" key="1">
    <citation type="journal article" date="2023" name="Plants (Basel)">
        <title>Bridging the Gap: Combining Genomics and Transcriptomics Approaches to Understand Stylosanthes scabra, an Orphan Legume from the Brazilian Caatinga.</title>
        <authorList>
            <person name="Ferreira-Neto J.R.C."/>
            <person name="da Silva M.D."/>
            <person name="Binneck E."/>
            <person name="de Melo N.F."/>
            <person name="da Silva R.H."/>
            <person name="de Melo A.L.T.M."/>
            <person name="Pandolfi V."/>
            <person name="Bustamante F.O."/>
            <person name="Brasileiro-Vidal A.C."/>
            <person name="Benko-Iseppon A.M."/>
        </authorList>
    </citation>
    <scope>NUCLEOTIDE SEQUENCE [LARGE SCALE GENOMIC DNA]</scope>
    <source>
        <tissue evidence="1">Leaves</tissue>
    </source>
</reference>
<sequence>MSLSLSLEPEVTQVNSHKRARNLLTNNLRSNRTPSNAIETQHVGRVVRLGNKGPHVLRGCRRHVRRVYELKGMMGSRVGNGE</sequence>
<keyword evidence="2" id="KW-1185">Reference proteome</keyword>
<evidence type="ECO:0000313" key="1">
    <source>
        <dbReference type="EMBL" id="MED6159783.1"/>
    </source>
</evidence>